<sequence length="299" mass="31265">MAVGIKVTSAMALLAALAAAAPYKNWEANGAADMARPQFGAWALGGVPNMPARGLALFAGYSAAYSDGGVEPSSEVPPDSDVYSSHEVQPSSEVPPPPPPPYTSEREHTYEAVEPTQSHGQTYEAVEPTQTHGHTYEAVEPSSTSAEPSTVTVTEVVTSTVTVPGTVTVTCFETITQPAPPAVTVTSIITVTSTVTETVAPTSEAHTHVYSASEPASSVEPTSVAPSTTATHPVYSAATPTHNGYFISYQNAPAYVNVKAGDSTLDSNPWVWPYALQRAQADSIKAPAVLQDLGYHLKH</sequence>
<gene>
    <name evidence="3" type="ORF">LPJ61_003265</name>
</gene>
<accession>A0A9W7YBJ1</accession>
<keyword evidence="2" id="KW-0732">Signal</keyword>
<feature type="signal peptide" evidence="2">
    <location>
        <begin position="1"/>
        <end position="20"/>
    </location>
</feature>
<keyword evidence="4" id="KW-1185">Reference proteome</keyword>
<dbReference type="EMBL" id="JANBOI010000525">
    <property type="protein sequence ID" value="KAJ1729967.1"/>
    <property type="molecule type" value="Genomic_DNA"/>
</dbReference>
<dbReference type="AlphaFoldDB" id="A0A9W7YBJ1"/>
<protein>
    <submittedName>
        <fullName evidence="3">Uncharacterized protein</fullName>
    </submittedName>
</protein>
<evidence type="ECO:0000313" key="4">
    <source>
        <dbReference type="Proteomes" id="UP001143981"/>
    </source>
</evidence>
<feature type="chain" id="PRO_5040789941" evidence="2">
    <location>
        <begin position="21"/>
        <end position="299"/>
    </location>
</feature>
<dbReference type="Proteomes" id="UP001143981">
    <property type="component" value="Unassembled WGS sequence"/>
</dbReference>
<comment type="caution">
    <text evidence="3">The sequence shown here is derived from an EMBL/GenBank/DDBJ whole genome shotgun (WGS) entry which is preliminary data.</text>
</comment>
<reference evidence="3" key="1">
    <citation type="submission" date="2022-07" db="EMBL/GenBank/DDBJ databases">
        <title>Phylogenomic reconstructions and comparative analyses of Kickxellomycotina fungi.</title>
        <authorList>
            <person name="Reynolds N.K."/>
            <person name="Stajich J.E."/>
            <person name="Barry K."/>
            <person name="Grigoriev I.V."/>
            <person name="Crous P."/>
            <person name="Smith M.E."/>
        </authorList>
    </citation>
    <scope>NUCLEOTIDE SEQUENCE</scope>
    <source>
        <strain evidence="3">BCRC 34381</strain>
    </source>
</reference>
<evidence type="ECO:0000313" key="3">
    <source>
        <dbReference type="EMBL" id="KAJ1729967.1"/>
    </source>
</evidence>
<evidence type="ECO:0000256" key="2">
    <source>
        <dbReference type="SAM" id="SignalP"/>
    </source>
</evidence>
<evidence type="ECO:0000256" key="1">
    <source>
        <dbReference type="SAM" id="MobiDB-lite"/>
    </source>
</evidence>
<dbReference type="OrthoDB" id="10647956at2759"/>
<feature type="compositionally biased region" description="Pro residues" evidence="1">
    <location>
        <begin position="93"/>
        <end position="102"/>
    </location>
</feature>
<feature type="region of interest" description="Disordered" evidence="1">
    <location>
        <begin position="67"/>
        <end position="108"/>
    </location>
</feature>
<proteinExistence type="predicted"/>
<organism evidence="3 4">
    <name type="scientific">Coemansia biformis</name>
    <dbReference type="NCBI Taxonomy" id="1286918"/>
    <lineage>
        <taxon>Eukaryota</taxon>
        <taxon>Fungi</taxon>
        <taxon>Fungi incertae sedis</taxon>
        <taxon>Zoopagomycota</taxon>
        <taxon>Kickxellomycotina</taxon>
        <taxon>Kickxellomycetes</taxon>
        <taxon>Kickxellales</taxon>
        <taxon>Kickxellaceae</taxon>
        <taxon>Coemansia</taxon>
    </lineage>
</organism>
<feature type="compositionally biased region" description="Polar residues" evidence="1">
    <location>
        <begin position="82"/>
        <end position="92"/>
    </location>
</feature>
<name>A0A9W7YBJ1_9FUNG</name>